<name>A0ABR9G3N4_9GAMM</name>
<comment type="caution">
    <text evidence="2">The sequence shown here is derived from an EMBL/GenBank/DDBJ whole genome shotgun (WGS) entry which is preliminary data.</text>
</comment>
<organism evidence="2 3">
    <name type="scientific">Halomonas colorata</name>
    <dbReference type="NCBI Taxonomy" id="2742615"/>
    <lineage>
        <taxon>Bacteria</taxon>
        <taxon>Pseudomonadati</taxon>
        <taxon>Pseudomonadota</taxon>
        <taxon>Gammaproteobacteria</taxon>
        <taxon>Oceanospirillales</taxon>
        <taxon>Halomonadaceae</taxon>
        <taxon>Halomonas</taxon>
    </lineage>
</organism>
<dbReference type="Pfam" id="PF18737">
    <property type="entry name" value="HEPN_MAE_28990"/>
    <property type="match status" value="1"/>
</dbReference>
<dbReference type="RefSeq" id="WP_192539930.1">
    <property type="nucleotide sequence ID" value="NZ_RRZB01000116.1"/>
</dbReference>
<dbReference type="EMBL" id="RRZB01000116">
    <property type="protein sequence ID" value="MBE0465518.1"/>
    <property type="molecule type" value="Genomic_DNA"/>
</dbReference>
<dbReference type="Proteomes" id="UP001645038">
    <property type="component" value="Unassembled WGS sequence"/>
</dbReference>
<evidence type="ECO:0000313" key="3">
    <source>
        <dbReference type="Proteomes" id="UP001645038"/>
    </source>
</evidence>
<accession>A0ABR9G3N4</accession>
<sequence>MQSVRIDFDEKKKEAGILLSLVEELSVTPRSIEKTSIVKSAFIVLLYNMTESTLVAILEEIHEKLKRCPYKDLSNVLQTLYVDFYFGKAQTKANLKSLNATLFDDLRFPNFHDFSNRIRLFSGNLDVRSVNEILKKYGIAQIRPQNSSAVLLVKNKRNKIAHGEEMMKDSCRGMTCRELESLREAIDEFLGKVIDSVELYLSEKKYKLS</sequence>
<evidence type="ECO:0000259" key="1">
    <source>
        <dbReference type="Pfam" id="PF18737"/>
    </source>
</evidence>
<protein>
    <recommendedName>
        <fullName evidence="1">MAE-28990/MAE-18760-like HEPN domain-containing protein</fullName>
    </recommendedName>
</protein>
<dbReference type="InterPro" id="IPR040788">
    <property type="entry name" value="HEPN_MAE_28990"/>
</dbReference>
<evidence type="ECO:0000313" key="2">
    <source>
        <dbReference type="EMBL" id="MBE0465518.1"/>
    </source>
</evidence>
<feature type="domain" description="MAE-28990/MAE-18760-like HEPN" evidence="1">
    <location>
        <begin position="7"/>
        <end position="206"/>
    </location>
</feature>
<reference evidence="2 3" key="1">
    <citation type="submission" date="2020-07" db="EMBL/GenBank/DDBJ databases">
        <title>Halophilic bacteria isolated from french cheeses.</title>
        <authorList>
            <person name="Kothe C.I."/>
            <person name="Farah-Kraiem B."/>
            <person name="Renault P."/>
            <person name="Dridi B."/>
        </authorList>
    </citation>
    <scope>NUCLEOTIDE SEQUENCE [LARGE SCALE GENOMIC DNA]</scope>
    <source>
        <strain evidence="2 3">FME20</strain>
    </source>
</reference>
<gene>
    <name evidence="2" type="ORF">EI547_19060</name>
</gene>
<keyword evidence="3" id="KW-1185">Reference proteome</keyword>
<proteinExistence type="predicted"/>